<dbReference type="EMBL" id="KI517408">
    <property type="protein sequence ID" value="ESQ47669.1"/>
    <property type="molecule type" value="Genomic_DNA"/>
</dbReference>
<dbReference type="CDD" id="cd00121">
    <property type="entry name" value="MATH"/>
    <property type="match status" value="4"/>
</dbReference>
<gene>
    <name evidence="2" type="ORF">EUTSA_v10022296mg</name>
</gene>
<evidence type="ECO:0000313" key="3">
    <source>
        <dbReference type="Proteomes" id="UP000030689"/>
    </source>
</evidence>
<keyword evidence="3" id="KW-1185">Reference proteome</keyword>
<dbReference type="Gramene" id="ESQ47669">
    <property type="protein sequence ID" value="ESQ47669"/>
    <property type="gene ID" value="EUTSA_v10022296mg"/>
</dbReference>
<dbReference type="InterPro" id="IPR002083">
    <property type="entry name" value="MATH/TRAF_dom"/>
</dbReference>
<feature type="domain" description="MATH" evidence="1">
    <location>
        <begin position="354"/>
        <end position="479"/>
    </location>
</feature>
<evidence type="ECO:0000313" key="2">
    <source>
        <dbReference type="EMBL" id="ESQ47669.1"/>
    </source>
</evidence>
<dbReference type="SMART" id="SM00061">
    <property type="entry name" value="MATH"/>
    <property type="match status" value="4"/>
</dbReference>
<evidence type="ECO:0000259" key="1">
    <source>
        <dbReference type="PROSITE" id="PS50144"/>
    </source>
</evidence>
<dbReference type="PANTHER" id="PTHR46162">
    <property type="entry name" value="TRAF-LIKE FAMILY PROTEIN"/>
    <property type="match status" value="1"/>
</dbReference>
<name>V4LV17_EUTSA</name>
<dbReference type="PROSITE" id="PS50144">
    <property type="entry name" value="MATH"/>
    <property type="match status" value="3"/>
</dbReference>
<dbReference type="InterPro" id="IPR008974">
    <property type="entry name" value="TRAF-like"/>
</dbReference>
<dbReference type="Gene3D" id="2.60.210.10">
    <property type="entry name" value="Apoptosis, Tumor Necrosis Factor Receptor Associated Protein 2, Chain A"/>
    <property type="match status" value="4"/>
</dbReference>
<feature type="domain" description="MATH" evidence="1">
    <location>
        <begin position="499"/>
        <end position="627"/>
    </location>
</feature>
<accession>V4LV17</accession>
<dbReference type="Pfam" id="PF22486">
    <property type="entry name" value="MATH_2"/>
    <property type="match status" value="4"/>
</dbReference>
<dbReference type="KEGG" id="eus:EUTSA_v10022296mg"/>
<feature type="domain" description="MATH" evidence="1">
    <location>
        <begin position="18"/>
        <end position="307"/>
    </location>
</feature>
<dbReference type="SUPFAM" id="SSF49599">
    <property type="entry name" value="TRAF domain-like"/>
    <property type="match status" value="4"/>
</dbReference>
<dbReference type="AlphaFoldDB" id="V4LV17"/>
<sequence length="637" mass="74193">MSNKDLNAATSSFREHPPSTYSIKFENLRQLDDKYESRLFAAGGYNWRLVIYPKGNTKDEGSGFISMYVEIDSKNLMTTPLTQVYAYLIFFVYNKKTDKYFTIKGLYIIHIYNAGHILVQNIYIVNTFTSLCLYSSTINTYNVFTVIDTNVKRFNALRKGDHCEFGVDFLVAPPLTNWEVVSFDQKHPNFKFSWTLKKFTELEEYLYASNRFSIAGREWGNTHAEGKWVSMFLRLIDSKGLNADERIYILARGRLLDPHGSNHIDRKLKIWYTKENKGYGWSKFGRLDKIRKAYLDKEGSLKVEIEIVVKQQREFLPIGQSRREEEALESEGILLGLGFTYATTSQNFWSERPHSSYSLKIQNLAQLIGEKYQSRRFLVDDYNWRLIIYPKGNEKDNGSGFISMFVEIDSTTEALAYLTFFVYNKKVNKYFCFQDTEVKRFNALKKVWGVSQMLPVEIFNDPKNGYIFDEDQCEFGVDVMLDYPLTNWEVVSFNDKLHFPKFSWSVKHFTTLRDKVYVSNNFSVGGKTWVLKLYPKCFSTSSDDKWISICLHLAYNERLIKDERIYTRGHLRVLDPFGDDHITEKFNSWHDGSNSGCGCDKIVSVAKLREDYMDEVDTLSLEIEFDVVSATNYSPTS</sequence>
<dbReference type="eggNOG" id="KOG1987">
    <property type="taxonomic scope" value="Eukaryota"/>
</dbReference>
<dbReference type="PANTHER" id="PTHR46162:SF41">
    <property type="entry name" value="MATH DOMAIN-CONTAINING PROTEIN"/>
    <property type="match status" value="1"/>
</dbReference>
<reference evidence="2 3" key="1">
    <citation type="journal article" date="2013" name="Front. Plant Sci.">
        <title>The Reference Genome of the Halophytic Plant Eutrema salsugineum.</title>
        <authorList>
            <person name="Yang R."/>
            <person name="Jarvis D.E."/>
            <person name="Chen H."/>
            <person name="Beilstein M.A."/>
            <person name="Grimwood J."/>
            <person name="Jenkins J."/>
            <person name="Shu S."/>
            <person name="Prochnik S."/>
            <person name="Xin M."/>
            <person name="Ma C."/>
            <person name="Schmutz J."/>
            <person name="Wing R.A."/>
            <person name="Mitchell-Olds T."/>
            <person name="Schumaker K.S."/>
            <person name="Wang X."/>
        </authorList>
    </citation>
    <scope>NUCLEOTIDE SEQUENCE [LARGE SCALE GENOMIC DNA]</scope>
</reference>
<protein>
    <recommendedName>
        <fullName evidence="1">MATH domain-containing protein</fullName>
    </recommendedName>
</protein>
<organism evidence="2 3">
    <name type="scientific">Eutrema salsugineum</name>
    <name type="common">Saltwater cress</name>
    <name type="synonym">Sisymbrium salsugineum</name>
    <dbReference type="NCBI Taxonomy" id="72664"/>
    <lineage>
        <taxon>Eukaryota</taxon>
        <taxon>Viridiplantae</taxon>
        <taxon>Streptophyta</taxon>
        <taxon>Embryophyta</taxon>
        <taxon>Tracheophyta</taxon>
        <taxon>Spermatophyta</taxon>
        <taxon>Magnoliopsida</taxon>
        <taxon>eudicotyledons</taxon>
        <taxon>Gunneridae</taxon>
        <taxon>Pentapetalae</taxon>
        <taxon>rosids</taxon>
        <taxon>malvids</taxon>
        <taxon>Brassicales</taxon>
        <taxon>Brassicaceae</taxon>
        <taxon>Eutremeae</taxon>
        <taxon>Eutrema</taxon>
    </lineage>
</organism>
<proteinExistence type="predicted"/>
<dbReference type="Proteomes" id="UP000030689">
    <property type="component" value="Unassembled WGS sequence"/>
</dbReference>
<dbReference type="OMA" id="WTVNKFS"/>